<name>A0A2P7QQ43_9GAMM</name>
<dbReference type="Proteomes" id="UP000242181">
    <property type="component" value="Unassembled WGS sequence"/>
</dbReference>
<protein>
    <submittedName>
        <fullName evidence="1">DNA polymerase III subunit beta</fullName>
    </submittedName>
</protein>
<dbReference type="OrthoDB" id="14556at2"/>
<gene>
    <name evidence="1" type="ORF">C7I36_12435</name>
</gene>
<proteinExistence type="predicted"/>
<organism evidence="1 2">
    <name type="scientific">Zobellella taiwanensis</name>
    <dbReference type="NCBI Taxonomy" id="347535"/>
    <lineage>
        <taxon>Bacteria</taxon>
        <taxon>Pseudomonadati</taxon>
        <taxon>Pseudomonadota</taxon>
        <taxon>Gammaproteobacteria</taxon>
        <taxon>Aeromonadales</taxon>
        <taxon>Aeromonadaceae</taxon>
        <taxon>Zobellella</taxon>
    </lineage>
</organism>
<keyword evidence="2" id="KW-1185">Reference proteome</keyword>
<reference evidence="1 2" key="1">
    <citation type="submission" date="2018-03" db="EMBL/GenBank/DDBJ databases">
        <title>The draft genome of Zobellella taiwanensis JCM 13381.</title>
        <authorList>
            <person name="Liu L."/>
            <person name="Li L."/>
            <person name="Wang T."/>
            <person name="Zhang X."/>
            <person name="Liang L."/>
        </authorList>
    </citation>
    <scope>NUCLEOTIDE SEQUENCE [LARGE SCALE GENOMIC DNA]</scope>
    <source>
        <strain evidence="1 2">JCM 13381</strain>
    </source>
</reference>
<accession>A0A2P7QQ43</accession>
<dbReference type="InterPro" id="IPR043519">
    <property type="entry name" value="NT_sf"/>
</dbReference>
<dbReference type="CDD" id="cd05403">
    <property type="entry name" value="NT_KNTase_like"/>
    <property type="match status" value="1"/>
</dbReference>
<comment type="caution">
    <text evidence="1">The sequence shown here is derived from an EMBL/GenBank/DDBJ whole genome shotgun (WGS) entry which is preliminary data.</text>
</comment>
<dbReference type="EMBL" id="PXYH01000017">
    <property type="protein sequence ID" value="PSJ40068.1"/>
    <property type="molecule type" value="Genomic_DNA"/>
</dbReference>
<evidence type="ECO:0000313" key="2">
    <source>
        <dbReference type="Proteomes" id="UP000242181"/>
    </source>
</evidence>
<dbReference type="RefSeq" id="WP_106454018.1">
    <property type="nucleotide sequence ID" value="NZ_PXYH01000017.1"/>
</dbReference>
<dbReference type="SUPFAM" id="SSF81301">
    <property type="entry name" value="Nucleotidyltransferase"/>
    <property type="match status" value="1"/>
</dbReference>
<evidence type="ECO:0000313" key="1">
    <source>
        <dbReference type="EMBL" id="PSJ40068.1"/>
    </source>
</evidence>
<sequence>MRITPEQHRHITGILKKHFGQGSRIWLFGSRINDQAKGGDIDLYLEPEYQSAKDIVAARLAAMAELHQALGDQKIDLVINRHQGPRQPIYDIAKTSGIEL</sequence>
<dbReference type="AlphaFoldDB" id="A0A2P7QQ43"/>
<dbReference type="Gene3D" id="3.30.460.10">
    <property type="entry name" value="Beta Polymerase, domain 2"/>
    <property type="match status" value="1"/>
</dbReference>